<evidence type="ECO:0000256" key="1">
    <source>
        <dbReference type="SAM" id="MobiDB-lite"/>
    </source>
</evidence>
<proteinExistence type="predicted"/>
<dbReference type="Proteomes" id="UP000009045">
    <property type="component" value="Plasmid pSmeSM11c"/>
</dbReference>
<name>F7XBP9_SINMM</name>
<keyword evidence="2" id="KW-0614">Plasmid</keyword>
<reference evidence="2 3" key="1">
    <citation type="journal article" date="2011" name="J. Biotechnol.">
        <title>The complete genome sequence of the dominant Sinorhizobium meliloti field isolate SM11 extends the S. meliloti pan-genome.</title>
        <authorList>
            <person name="Schneiker-Bekel S."/>
            <person name="Wibberg D."/>
            <person name="Bekel T."/>
            <person name="Blom J."/>
            <person name="Linke B."/>
            <person name="Neuweger H."/>
            <person name="Stiens M."/>
            <person name="Vorholter F.J."/>
            <person name="Weidner S."/>
            <person name="Goesmann A."/>
            <person name="Puhler A."/>
            <person name="Schluter A."/>
        </authorList>
    </citation>
    <scope>NUCLEOTIDE SEQUENCE [LARGE SCALE GENOMIC DNA]</scope>
    <source>
        <strain evidence="2 3">SM11</strain>
        <plasmid evidence="3">pSmeSM11c</plasmid>
    </source>
</reference>
<protein>
    <submittedName>
        <fullName evidence="2">Uncharacterized protein</fullName>
    </submittedName>
</protein>
<gene>
    <name evidence="2" type="ordered locus">SM11_pC0198</name>
</gene>
<evidence type="ECO:0000313" key="2">
    <source>
        <dbReference type="EMBL" id="AEH81272.1"/>
    </source>
</evidence>
<feature type="region of interest" description="Disordered" evidence="1">
    <location>
        <begin position="123"/>
        <end position="155"/>
    </location>
</feature>
<accession>F7XBP9</accession>
<dbReference type="EMBL" id="CP001831">
    <property type="protein sequence ID" value="AEH81272.1"/>
    <property type="molecule type" value="Genomic_DNA"/>
</dbReference>
<dbReference type="HOGENOM" id="CLU_1569666_0_0_5"/>
<sequence length="170" mass="19239">MSPVAIGCSSANHDAKNLADEGHADGDRHFPEQLLSEELPAHLPDFVRVPHQPADHRADHRRRRAAEPGIEQLDQRRIFLRHSAPFPVSSAFRFRPNRRRADADDGPVDLALILRRRTARADQISAHHPAETVGTCRRRSPTSLQGKGQSEYGHRPQCGQLHCSAFRWRF</sequence>
<dbReference type="AlphaFoldDB" id="F7XBP9"/>
<dbReference type="KEGG" id="smx:SM11_pC0198"/>
<evidence type="ECO:0000313" key="3">
    <source>
        <dbReference type="Proteomes" id="UP000009045"/>
    </source>
</evidence>
<organism evidence="2 3">
    <name type="scientific">Sinorhizobium meliloti (strain SM11)</name>
    <dbReference type="NCBI Taxonomy" id="707241"/>
    <lineage>
        <taxon>Bacteria</taxon>
        <taxon>Pseudomonadati</taxon>
        <taxon>Pseudomonadota</taxon>
        <taxon>Alphaproteobacteria</taxon>
        <taxon>Hyphomicrobiales</taxon>
        <taxon>Rhizobiaceae</taxon>
        <taxon>Sinorhizobium/Ensifer group</taxon>
        <taxon>Sinorhizobium</taxon>
    </lineage>
</organism>
<geneLocation type="plasmid" evidence="2 3">
    <name>pSmeSM11c</name>
</geneLocation>